<organism evidence="1 2">
    <name type="scientific">Glomus cerebriforme</name>
    <dbReference type="NCBI Taxonomy" id="658196"/>
    <lineage>
        <taxon>Eukaryota</taxon>
        <taxon>Fungi</taxon>
        <taxon>Fungi incertae sedis</taxon>
        <taxon>Mucoromycota</taxon>
        <taxon>Glomeromycotina</taxon>
        <taxon>Glomeromycetes</taxon>
        <taxon>Glomerales</taxon>
        <taxon>Glomeraceae</taxon>
        <taxon>Glomus</taxon>
    </lineage>
</organism>
<evidence type="ECO:0000313" key="2">
    <source>
        <dbReference type="Proteomes" id="UP000265703"/>
    </source>
</evidence>
<comment type="caution">
    <text evidence="1">The sequence shown here is derived from an EMBL/GenBank/DDBJ whole genome shotgun (WGS) entry which is preliminary data.</text>
</comment>
<sequence length="118" mass="14219">MSIKQYFKTKVSSEDIDIESSDFDSDLEETHVELPNINRDKAQKNLNFKKKKAYFLAKKKTGTFHKEWLEIYNWLIYDVSKKIYLNLILLELYKYGMENVNEEFSFFFTNFNKAINFT</sequence>
<dbReference type="STRING" id="658196.A0A397S465"/>
<protein>
    <submittedName>
        <fullName evidence="1">Uncharacterized protein</fullName>
    </submittedName>
</protein>
<evidence type="ECO:0000313" key="1">
    <source>
        <dbReference type="EMBL" id="RIA79509.1"/>
    </source>
</evidence>
<dbReference type="EMBL" id="QKYT01001264">
    <property type="protein sequence ID" value="RIA79509.1"/>
    <property type="molecule type" value="Genomic_DNA"/>
</dbReference>
<dbReference type="AlphaFoldDB" id="A0A397S465"/>
<dbReference type="Proteomes" id="UP000265703">
    <property type="component" value="Unassembled WGS sequence"/>
</dbReference>
<keyword evidence="2" id="KW-1185">Reference proteome</keyword>
<gene>
    <name evidence="1" type="ORF">C1645_840527</name>
</gene>
<accession>A0A397S465</accession>
<reference evidence="1 2" key="1">
    <citation type="submission" date="2018-06" db="EMBL/GenBank/DDBJ databases">
        <title>Comparative genomics reveals the genomic features of Rhizophagus irregularis, R. cerebriforme, R. diaphanum and Gigaspora rosea, and their symbiotic lifestyle signature.</title>
        <authorList>
            <person name="Morin E."/>
            <person name="San Clemente H."/>
            <person name="Chen E.C.H."/>
            <person name="De La Providencia I."/>
            <person name="Hainaut M."/>
            <person name="Kuo A."/>
            <person name="Kohler A."/>
            <person name="Murat C."/>
            <person name="Tang N."/>
            <person name="Roy S."/>
            <person name="Loubradou J."/>
            <person name="Henrissat B."/>
            <person name="Grigoriev I.V."/>
            <person name="Corradi N."/>
            <person name="Roux C."/>
            <person name="Martin F.M."/>
        </authorList>
    </citation>
    <scope>NUCLEOTIDE SEQUENCE [LARGE SCALE GENOMIC DNA]</scope>
    <source>
        <strain evidence="1 2">DAOM 227022</strain>
    </source>
</reference>
<name>A0A397S465_9GLOM</name>
<proteinExistence type="predicted"/>